<dbReference type="InterPro" id="IPR036390">
    <property type="entry name" value="WH_DNA-bd_sf"/>
</dbReference>
<sequence>MYSCGARWYTFYIKKVNPLNPSNQSQLCPRFEKAMELLGKRWTALIIFALLPGPQRFHAIEAFIPNLSGKMLTERLRELEAEGLIRRDVYPEMPVRIEYSLTEKGKALSPLFEDIGRWADQWIDAAK</sequence>
<keyword evidence="1" id="KW-0805">Transcription regulation</keyword>
<gene>
    <name evidence="5" type="ORF">FE782_17165</name>
</gene>
<proteinExistence type="predicted"/>
<protein>
    <submittedName>
        <fullName evidence="5">Helix-turn-helix transcriptional regulator</fullName>
    </submittedName>
</protein>
<evidence type="ECO:0000256" key="3">
    <source>
        <dbReference type="ARBA" id="ARBA00023163"/>
    </source>
</evidence>
<dbReference type="Proteomes" id="UP000309676">
    <property type="component" value="Unassembled WGS sequence"/>
</dbReference>
<keyword evidence="6" id="KW-1185">Reference proteome</keyword>
<dbReference type="AlphaFoldDB" id="A0A5R9GI16"/>
<dbReference type="SUPFAM" id="SSF46785">
    <property type="entry name" value="Winged helix' DNA-binding domain"/>
    <property type="match status" value="1"/>
</dbReference>
<dbReference type="OrthoDB" id="9800966at2"/>
<keyword evidence="2" id="KW-0238">DNA-binding</keyword>
<dbReference type="GO" id="GO:0003677">
    <property type="term" value="F:DNA binding"/>
    <property type="evidence" value="ECO:0007669"/>
    <property type="project" value="UniProtKB-KW"/>
</dbReference>
<keyword evidence="3" id="KW-0804">Transcription</keyword>
<dbReference type="Gene3D" id="1.10.10.10">
    <property type="entry name" value="Winged helix-like DNA-binding domain superfamily/Winged helix DNA-binding domain"/>
    <property type="match status" value="1"/>
</dbReference>
<evidence type="ECO:0000259" key="4">
    <source>
        <dbReference type="PROSITE" id="PS51118"/>
    </source>
</evidence>
<name>A0A5R9GI16_9BACL</name>
<evidence type="ECO:0000256" key="2">
    <source>
        <dbReference type="ARBA" id="ARBA00023125"/>
    </source>
</evidence>
<dbReference type="PANTHER" id="PTHR33204:SF1">
    <property type="entry name" value="TRANSCRIPTIONAL REGULATOR, MARR FAMILY"/>
    <property type="match status" value="1"/>
</dbReference>
<accession>A0A5R9GI16</accession>
<evidence type="ECO:0000313" key="6">
    <source>
        <dbReference type="Proteomes" id="UP000309676"/>
    </source>
</evidence>
<dbReference type="Pfam" id="PF01638">
    <property type="entry name" value="HxlR"/>
    <property type="match status" value="1"/>
</dbReference>
<reference evidence="5 6" key="1">
    <citation type="submission" date="2019-05" db="EMBL/GenBank/DDBJ databases">
        <authorList>
            <person name="Narsing Rao M.P."/>
            <person name="Li W.J."/>
        </authorList>
    </citation>
    <scope>NUCLEOTIDE SEQUENCE [LARGE SCALE GENOMIC DNA]</scope>
    <source>
        <strain evidence="5 6">SYSU_K30003</strain>
    </source>
</reference>
<evidence type="ECO:0000313" key="5">
    <source>
        <dbReference type="EMBL" id="TLS51155.1"/>
    </source>
</evidence>
<dbReference type="PROSITE" id="PS51118">
    <property type="entry name" value="HTH_HXLR"/>
    <property type="match status" value="1"/>
</dbReference>
<evidence type="ECO:0000256" key="1">
    <source>
        <dbReference type="ARBA" id="ARBA00023015"/>
    </source>
</evidence>
<organism evidence="5 6">
    <name type="scientific">Paenibacillus antri</name>
    <dbReference type="NCBI Taxonomy" id="2582848"/>
    <lineage>
        <taxon>Bacteria</taxon>
        <taxon>Bacillati</taxon>
        <taxon>Bacillota</taxon>
        <taxon>Bacilli</taxon>
        <taxon>Bacillales</taxon>
        <taxon>Paenibacillaceae</taxon>
        <taxon>Paenibacillus</taxon>
    </lineage>
</organism>
<dbReference type="InterPro" id="IPR002577">
    <property type="entry name" value="HTH_HxlR"/>
</dbReference>
<comment type="caution">
    <text evidence="5">The sequence shown here is derived from an EMBL/GenBank/DDBJ whole genome shotgun (WGS) entry which is preliminary data.</text>
</comment>
<dbReference type="EMBL" id="VCIW01000011">
    <property type="protein sequence ID" value="TLS51155.1"/>
    <property type="molecule type" value="Genomic_DNA"/>
</dbReference>
<dbReference type="InterPro" id="IPR036388">
    <property type="entry name" value="WH-like_DNA-bd_sf"/>
</dbReference>
<dbReference type="PANTHER" id="PTHR33204">
    <property type="entry name" value="TRANSCRIPTIONAL REGULATOR, MARR FAMILY"/>
    <property type="match status" value="1"/>
</dbReference>
<feature type="domain" description="HTH hxlR-type" evidence="4">
    <location>
        <begin position="28"/>
        <end position="127"/>
    </location>
</feature>